<dbReference type="RefSeq" id="WP_106286925.1">
    <property type="nucleotide sequence ID" value="NZ_CAWNTC010000136.1"/>
</dbReference>
<dbReference type="OrthoDB" id="513186at2"/>
<sequence length="140" mass="15695">MAAPTEIRPRAIPTVSCANALLEQLPGSSLVKVVEFLEALSHEALQVSETQSPQVSEAALLQIIQRRLSPEEQERLAYLRQQNEAGAITETEYQELLMYVDRVERQDSDRAEALIQLARLRQVDLKVLVNEFLPARSNAA</sequence>
<accession>A0A2T1C9W4</accession>
<dbReference type="Proteomes" id="UP000238762">
    <property type="component" value="Unassembled WGS sequence"/>
</dbReference>
<keyword evidence="2" id="KW-1185">Reference proteome</keyword>
<evidence type="ECO:0000313" key="2">
    <source>
        <dbReference type="Proteomes" id="UP000238762"/>
    </source>
</evidence>
<comment type="caution">
    <text evidence="1">The sequence shown here is derived from an EMBL/GenBank/DDBJ whole genome shotgun (WGS) entry which is preliminary data.</text>
</comment>
<evidence type="ECO:0000313" key="1">
    <source>
        <dbReference type="EMBL" id="PSB04958.1"/>
    </source>
</evidence>
<dbReference type="AlphaFoldDB" id="A0A2T1C9W4"/>
<dbReference type="EMBL" id="PVWJ01000005">
    <property type="protein sequence ID" value="PSB04958.1"/>
    <property type="molecule type" value="Genomic_DNA"/>
</dbReference>
<proteinExistence type="predicted"/>
<reference evidence="1 2" key="1">
    <citation type="submission" date="2018-02" db="EMBL/GenBank/DDBJ databases">
        <authorList>
            <person name="Cohen D.B."/>
            <person name="Kent A.D."/>
        </authorList>
    </citation>
    <scope>NUCLEOTIDE SEQUENCE [LARGE SCALE GENOMIC DNA]</scope>
    <source>
        <strain evidence="1 2">CCAP 1448/3</strain>
    </source>
</reference>
<protein>
    <recommendedName>
        <fullName evidence="3">STAS/SEC14 domain-containing protein</fullName>
    </recommendedName>
</protein>
<evidence type="ECO:0008006" key="3">
    <source>
        <dbReference type="Google" id="ProtNLM"/>
    </source>
</evidence>
<organism evidence="1 2">
    <name type="scientific">Merismopedia glauca CCAP 1448/3</name>
    <dbReference type="NCBI Taxonomy" id="1296344"/>
    <lineage>
        <taxon>Bacteria</taxon>
        <taxon>Bacillati</taxon>
        <taxon>Cyanobacteriota</taxon>
        <taxon>Cyanophyceae</taxon>
        <taxon>Synechococcales</taxon>
        <taxon>Merismopediaceae</taxon>
        <taxon>Merismopedia</taxon>
    </lineage>
</organism>
<name>A0A2T1C9W4_9CYAN</name>
<gene>
    <name evidence="1" type="ORF">C7B64_01670</name>
</gene>
<reference evidence="1 2" key="2">
    <citation type="submission" date="2018-03" db="EMBL/GenBank/DDBJ databases">
        <title>The ancient ancestry and fast evolution of plastids.</title>
        <authorList>
            <person name="Moore K.R."/>
            <person name="Magnabosco C."/>
            <person name="Momper L."/>
            <person name="Gold D.A."/>
            <person name="Bosak T."/>
            <person name="Fournier G.P."/>
        </authorList>
    </citation>
    <scope>NUCLEOTIDE SEQUENCE [LARGE SCALE GENOMIC DNA]</scope>
    <source>
        <strain evidence="1 2">CCAP 1448/3</strain>
    </source>
</reference>